<sequence length="75" mass="8112" precursor="true">MIRVIATGLLALGGLLTTAVGVANADEIQVDGVYSTLGACEADGPHVELAHNDQLWTHWDCRQHADGLYYLYLTN</sequence>
<dbReference type="OrthoDB" id="4569631at2"/>
<dbReference type="EMBL" id="HG964446">
    <property type="protein sequence ID" value="CDO86611.1"/>
    <property type="molecule type" value="Genomic_DNA"/>
</dbReference>
<evidence type="ECO:0000313" key="3">
    <source>
        <dbReference type="EMBL" id="ORX03654.1"/>
    </source>
</evidence>
<reference evidence="3 4" key="3">
    <citation type="submission" date="2016-01" db="EMBL/GenBank/DDBJ databases">
        <title>The new phylogeny of the genus Mycobacterium.</title>
        <authorList>
            <person name="Tarcisio F."/>
            <person name="Conor M."/>
            <person name="Antonella G."/>
            <person name="Elisabetta G."/>
            <person name="Giulia F.S."/>
            <person name="Sara T."/>
            <person name="Anna F."/>
            <person name="Clotilde B."/>
            <person name="Roberto B."/>
            <person name="Veronica D.S."/>
            <person name="Fabio R."/>
            <person name="Monica P."/>
            <person name="Olivier J."/>
            <person name="Enrico T."/>
            <person name="Nicola S."/>
        </authorList>
    </citation>
    <scope>NUCLEOTIDE SEQUENCE [LARGE SCALE GENOMIC DNA]</scope>
    <source>
        <strain evidence="3 4">DSM 44626</strain>
    </source>
</reference>
<feature type="signal peptide" evidence="1">
    <location>
        <begin position="1"/>
        <end position="25"/>
    </location>
</feature>
<dbReference type="STRING" id="47839.BN973_00955"/>
<keyword evidence="4" id="KW-1185">Reference proteome</keyword>
<reference evidence="2" key="2">
    <citation type="submission" date="2014-04" db="EMBL/GenBank/DDBJ databases">
        <authorList>
            <person name="Urmite Genomes U."/>
        </authorList>
    </citation>
    <scope>NUCLEOTIDE SEQUENCE</scope>
    <source>
        <strain evidence="2">DSM 44626</strain>
    </source>
</reference>
<protein>
    <submittedName>
        <fullName evidence="2">Uncharacterized protein</fullName>
    </submittedName>
</protein>
<evidence type="ECO:0000313" key="2">
    <source>
        <dbReference type="EMBL" id="CDO86611.1"/>
    </source>
</evidence>
<gene>
    <name evidence="3" type="ORF">AWC29_16320</name>
    <name evidence="2" type="ORF">BN973_00955</name>
</gene>
<proteinExistence type="predicted"/>
<organism evidence="2">
    <name type="scientific">Mycobacterium triplex</name>
    <dbReference type="NCBI Taxonomy" id="47839"/>
    <lineage>
        <taxon>Bacteria</taxon>
        <taxon>Bacillati</taxon>
        <taxon>Actinomycetota</taxon>
        <taxon>Actinomycetes</taxon>
        <taxon>Mycobacteriales</taxon>
        <taxon>Mycobacteriaceae</taxon>
        <taxon>Mycobacterium</taxon>
        <taxon>Mycobacterium simiae complex</taxon>
    </lineage>
</organism>
<dbReference type="eggNOG" id="ENOG5031T9E">
    <property type="taxonomic scope" value="Bacteria"/>
</dbReference>
<dbReference type="EMBL" id="LQPY01000021">
    <property type="protein sequence ID" value="ORX03654.1"/>
    <property type="molecule type" value="Genomic_DNA"/>
</dbReference>
<dbReference type="Proteomes" id="UP000028880">
    <property type="component" value="Unassembled WGS sequence"/>
</dbReference>
<accession>A0A024JSL6</accession>
<evidence type="ECO:0000256" key="1">
    <source>
        <dbReference type="SAM" id="SignalP"/>
    </source>
</evidence>
<keyword evidence="1" id="KW-0732">Signal</keyword>
<name>A0A024JSL6_9MYCO</name>
<feature type="chain" id="PRO_5001530904" evidence="1">
    <location>
        <begin position="26"/>
        <end position="75"/>
    </location>
</feature>
<evidence type="ECO:0000313" key="4">
    <source>
        <dbReference type="Proteomes" id="UP000193710"/>
    </source>
</evidence>
<dbReference type="HOGENOM" id="CLU_189899_0_0_11"/>
<dbReference type="AlphaFoldDB" id="A0A024JSL6"/>
<dbReference type="RefSeq" id="WP_036466267.1">
    <property type="nucleotide sequence ID" value="NZ_HG964446.1"/>
</dbReference>
<dbReference type="Proteomes" id="UP000193710">
    <property type="component" value="Unassembled WGS sequence"/>
</dbReference>
<reference evidence="2" key="1">
    <citation type="journal article" date="2014" name="Genome Announc.">
        <title>Draft Genome Sequence of Mycobacterium triplex DSM 44626.</title>
        <authorList>
            <person name="Sassi M."/>
            <person name="Croce O."/>
            <person name="Robert C."/>
            <person name="Raoult D."/>
            <person name="Drancourt M."/>
        </authorList>
    </citation>
    <scope>NUCLEOTIDE SEQUENCE [LARGE SCALE GENOMIC DNA]</scope>
    <source>
        <strain evidence="2">DSM 44626</strain>
    </source>
</reference>